<dbReference type="AlphaFoldDB" id="A0A3N4LG89"/>
<sequence length="334" mass="36937">MISDGQRVLGSLTARATSLASNLVGLCEWVTSNLLLLTQILRLSQSRTGSWNWKGVLFTSLQPSVIQNVLQAAQSLFIKLAAWKHTTQPPSAQAKANWRNDVRHASRQLKNVTTTITTLAAETAWTETPNEQLRDRAKKLYFTSHELLHACREAILCNRAIWSQFQNGYLIGAVGIGFGAPAIVSTAQKGVQSGIRSLIPAKTVVGVFGTVGLALSVISMGFGVAELCNTWNNNNICASIDECLVTTLHTMFSCETITRRLFIPQNEPAAGGHEAALQRERWWRDFRDEAIRITGEDPVTTDFTFHRHYSVYLGVQNSVLKRVQGRLDALSRES</sequence>
<accession>A0A3N4LG89</accession>
<feature type="transmembrane region" description="Helical" evidence="1">
    <location>
        <begin position="199"/>
        <end position="225"/>
    </location>
</feature>
<name>A0A3N4LG89_9PEZI</name>
<dbReference type="EMBL" id="ML121556">
    <property type="protein sequence ID" value="RPB21887.1"/>
    <property type="molecule type" value="Genomic_DNA"/>
</dbReference>
<keyword evidence="1" id="KW-1133">Transmembrane helix</keyword>
<evidence type="ECO:0000256" key="1">
    <source>
        <dbReference type="SAM" id="Phobius"/>
    </source>
</evidence>
<feature type="transmembrane region" description="Helical" evidence="1">
    <location>
        <begin position="168"/>
        <end position="187"/>
    </location>
</feature>
<organism evidence="2 3">
    <name type="scientific">Terfezia boudieri ATCC MYA-4762</name>
    <dbReference type="NCBI Taxonomy" id="1051890"/>
    <lineage>
        <taxon>Eukaryota</taxon>
        <taxon>Fungi</taxon>
        <taxon>Dikarya</taxon>
        <taxon>Ascomycota</taxon>
        <taxon>Pezizomycotina</taxon>
        <taxon>Pezizomycetes</taxon>
        <taxon>Pezizales</taxon>
        <taxon>Pezizaceae</taxon>
        <taxon>Terfezia</taxon>
    </lineage>
</organism>
<dbReference type="Proteomes" id="UP000267821">
    <property type="component" value="Unassembled WGS sequence"/>
</dbReference>
<evidence type="ECO:0000313" key="2">
    <source>
        <dbReference type="EMBL" id="RPB21887.1"/>
    </source>
</evidence>
<protein>
    <submittedName>
        <fullName evidence="2">Uncharacterized protein</fullName>
    </submittedName>
</protein>
<proteinExistence type="predicted"/>
<keyword evidence="3" id="KW-1185">Reference proteome</keyword>
<gene>
    <name evidence="2" type="ORF">L211DRAFT_409607</name>
</gene>
<dbReference type="OrthoDB" id="10406389at2759"/>
<keyword evidence="1" id="KW-0812">Transmembrane</keyword>
<evidence type="ECO:0000313" key="3">
    <source>
        <dbReference type="Proteomes" id="UP000267821"/>
    </source>
</evidence>
<dbReference type="InParanoid" id="A0A3N4LG89"/>
<reference evidence="2 3" key="1">
    <citation type="journal article" date="2018" name="Nat. Ecol. Evol.">
        <title>Pezizomycetes genomes reveal the molecular basis of ectomycorrhizal truffle lifestyle.</title>
        <authorList>
            <person name="Murat C."/>
            <person name="Payen T."/>
            <person name="Noel B."/>
            <person name="Kuo A."/>
            <person name="Morin E."/>
            <person name="Chen J."/>
            <person name="Kohler A."/>
            <person name="Krizsan K."/>
            <person name="Balestrini R."/>
            <person name="Da Silva C."/>
            <person name="Montanini B."/>
            <person name="Hainaut M."/>
            <person name="Levati E."/>
            <person name="Barry K.W."/>
            <person name="Belfiori B."/>
            <person name="Cichocki N."/>
            <person name="Clum A."/>
            <person name="Dockter R.B."/>
            <person name="Fauchery L."/>
            <person name="Guy J."/>
            <person name="Iotti M."/>
            <person name="Le Tacon F."/>
            <person name="Lindquist E.A."/>
            <person name="Lipzen A."/>
            <person name="Malagnac F."/>
            <person name="Mello A."/>
            <person name="Molinier V."/>
            <person name="Miyauchi S."/>
            <person name="Poulain J."/>
            <person name="Riccioni C."/>
            <person name="Rubini A."/>
            <person name="Sitrit Y."/>
            <person name="Splivallo R."/>
            <person name="Traeger S."/>
            <person name="Wang M."/>
            <person name="Zifcakova L."/>
            <person name="Wipf D."/>
            <person name="Zambonelli A."/>
            <person name="Paolocci F."/>
            <person name="Nowrousian M."/>
            <person name="Ottonello S."/>
            <person name="Baldrian P."/>
            <person name="Spatafora J.W."/>
            <person name="Henrissat B."/>
            <person name="Nagy L.G."/>
            <person name="Aury J.M."/>
            <person name="Wincker P."/>
            <person name="Grigoriev I.V."/>
            <person name="Bonfante P."/>
            <person name="Martin F.M."/>
        </authorList>
    </citation>
    <scope>NUCLEOTIDE SEQUENCE [LARGE SCALE GENOMIC DNA]</scope>
    <source>
        <strain evidence="2 3">ATCC MYA-4762</strain>
    </source>
</reference>
<keyword evidence="1" id="KW-0472">Membrane</keyword>